<evidence type="ECO:0000256" key="2">
    <source>
        <dbReference type="ARBA" id="ARBA00008072"/>
    </source>
</evidence>
<dbReference type="Pfam" id="PF00107">
    <property type="entry name" value="ADH_zinc_N"/>
    <property type="match status" value="1"/>
</dbReference>
<dbReference type="SMART" id="SM00829">
    <property type="entry name" value="PKS_ER"/>
    <property type="match status" value="1"/>
</dbReference>
<dbReference type="InterPro" id="IPR036291">
    <property type="entry name" value="NAD(P)-bd_dom_sf"/>
</dbReference>
<dbReference type="GO" id="GO:0008270">
    <property type="term" value="F:zinc ion binding"/>
    <property type="evidence" value="ECO:0007669"/>
    <property type="project" value="InterPro"/>
</dbReference>
<keyword evidence="4 6" id="KW-0862">Zinc</keyword>
<dbReference type="Proteomes" id="UP000014071">
    <property type="component" value="Unassembled WGS sequence"/>
</dbReference>
<dbReference type="PANTHER" id="PTHR43161">
    <property type="entry name" value="SORBITOL DEHYDROGENASE"/>
    <property type="match status" value="1"/>
</dbReference>
<evidence type="ECO:0000313" key="10">
    <source>
        <dbReference type="Proteomes" id="UP000014071"/>
    </source>
</evidence>
<evidence type="ECO:0000256" key="6">
    <source>
        <dbReference type="RuleBase" id="RU361277"/>
    </source>
</evidence>
<dbReference type="EMBL" id="DF238795">
    <property type="protein sequence ID" value="GAC95472.1"/>
    <property type="molecule type" value="Genomic_DNA"/>
</dbReference>
<dbReference type="InterPro" id="IPR013149">
    <property type="entry name" value="ADH-like_C"/>
</dbReference>
<evidence type="ECO:0000256" key="3">
    <source>
        <dbReference type="ARBA" id="ARBA00022723"/>
    </source>
</evidence>
<dbReference type="InterPro" id="IPR013154">
    <property type="entry name" value="ADH-like_N"/>
</dbReference>
<dbReference type="PROSITE" id="PS00059">
    <property type="entry name" value="ADH_ZINC"/>
    <property type="match status" value="1"/>
</dbReference>
<dbReference type="Gene3D" id="3.90.180.10">
    <property type="entry name" value="Medium-chain alcohol dehydrogenases, catalytic domain"/>
    <property type="match status" value="1"/>
</dbReference>
<name>R9P2M5_PSEHS</name>
<dbReference type="eggNOG" id="KOG0024">
    <property type="taxonomic scope" value="Eukaryota"/>
</dbReference>
<evidence type="ECO:0000256" key="4">
    <source>
        <dbReference type="ARBA" id="ARBA00022833"/>
    </source>
</evidence>
<dbReference type="HOGENOM" id="CLU_026673_11_5_1"/>
<dbReference type="Gene3D" id="3.40.50.720">
    <property type="entry name" value="NAD(P)-binding Rossmann-like Domain"/>
    <property type="match status" value="1"/>
</dbReference>
<dbReference type="CDD" id="cd05285">
    <property type="entry name" value="sorbitol_DH"/>
    <property type="match status" value="1"/>
</dbReference>
<protein>
    <submittedName>
        <fullName evidence="9">Sorbitol dehydrogenase</fullName>
    </submittedName>
</protein>
<dbReference type="InterPro" id="IPR011032">
    <property type="entry name" value="GroES-like_sf"/>
</dbReference>
<dbReference type="RefSeq" id="XP_012189059.1">
    <property type="nucleotide sequence ID" value="XM_012333669.1"/>
</dbReference>
<dbReference type="STRING" id="1305764.R9P2M5"/>
<organism evidence="9 10">
    <name type="scientific">Pseudozyma hubeiensis (strain SY62)</name>
    <name type="common">Yeast</name>
    <dbReference type="NCBI Taxonomy" id="1305764"/>
    <lineage>
        <taxon>Eukaryota</taxon>
        <taxon>Fungi</taxon>
        <taxon>Dikarya</taxon>
        <taxon>Basidiomycota</taxon>
        <taxon>Ustilaginomycotina</taxon>
        <taxon>Ustilaginomycetes</taxon>
        <taxon>Ustilaginales</taxon>
        <taxon>Ustilaginaceae</taxon>
        <taxon>Pseudozyma</taxon>
    </lineage>
</organism>
<evidence type="ECO:0000256" key="5">
    <source>
        <dbReference type="ARBA" id="ARBA00023002"/>
    </source>
</evidence>
<dbReference type="InterPro" id="IPR002328">
    <property type="entry name" value="ADH_Zn_CS"/>
</dbReference>
<feature type="domain" description="Enoyl reductase (ER)" evidence="8">
    <location>
        <begin position="72"/>
        <end position="496"/>
    </location>
</feature>
<evidence type="ECO:0000256" key="1">
    <source>
        <dbReference type="ARBA" id="ARBA00001947"/>
    </source>
</evidence>
<dbReference type="SUPFAM" id="SSF51735">
    <property type="entry name" value="NAD(P)-binding Rossmann-fold domains"/>
    <property type="match status" value="1"/>
</dbReference>
<dbReference type="GO" id="GO:0006062">
    <property type="term" value="P:sorbitol catabolic process"/>
    <property type="evidence" value="ECO:0007669"/>
    <property type="project" value="TreeGrafter"/>
</dbReference>
<keyword evidence="5" id="KW-0560">Oxidoreductase</keyword>
<feature type="compositionally biased region" description="Low complexity" evidence="7">
    <location>
        <begin position="439"/>
        <end position="448"/>
    </location>
</feature>
<dbReference type="InterPro" id="IPR045306">
    <property type="entry name" value="SDH-like"/>
</dbReference>
<comment type="similarity">
    <text evidence="2 6">Belongs to the zinc-containing alcohol dehydrogenase family.</text>
</comment>
<keyword evidence="3 6" id="KW-0479">Metal-binding</keyword>
<evidence type="ECO:0000313" key="9">
    <source>
        <dbReference type="EMBL" id="GAC95472.1"/>
    </source>
</evidence>
<dbReference type="OrthoDB" id="5363962at2759"/>
<keyword evidence="10" id="KW-1185">Reference proteome</keyword>
<dbReference type="InterPro" id="IPR020843">
    <property type="entry name" value="ER"/>
</dbReference>
<sequence>MSSSFSSSVNFILEPSSPLVASSGPVTWFFRIRLPAARTDLILNGASAHNGVMNGTSSSTSFGANTSAVLHGAKDLRIEERTYAAPTGDEVQIRVRATGLCGSDLHYYLHGRNGDFALQHSMCLGHESAGEIVALGPNVPTSLSLAVGDRVAIEAGRFCGSCPKCRDGRYNLCKQMRFASSAKTHPHLDGTLQKYMNWPSWLVHKLPANVSLTSAALCEPLSVVLQGIRRSALQPGQSVLVYGAGAVGLLACAAAKASGASYVAAVDIDQGRLAFAAANGWADATNLLPRSAPAAGGEEEKDARARRVAEDKAAISSANASATSLLQALSASSASTETGYAVQPAPLDLASEGFDVVFECTGVPACVQTGIFATKAGGKVVLIGMGNPIQTLPIGSASLREVDIVGVFRYANTYPIALGLLAGGTLRAQGGGLHAQAVGSTTNTNGTSETKEGLGAGRKMGGIENLVSHAYPLKDAVKAFETLANGKDAEHGRGVVKVFITDNEA</sequence>
<comment type="cofactor">
    <cofactor evidence="1 6">
        <name>Zn(2+)</name>
        <dbReference type="ChEBI" id="CHEBI:29105"/>
    </cofactor>
</comment>
<feature type="region of interest" description="Disordered" evidence="7">
    <location>
        <begin position="437"/>
        <end position="457"/>
    </location>
</feature>
<reference evidence="10" key="1">
    <citation type="journal article" date="2013" name="Genome Announc.">
        <title>Draft genome sequence of the basidiomycetous yeast-like fungus Pseudozyma hubeiensis SY62, which produces an abundant amount of the biosurfactant mannosylerythritol lipids.</title>
        <authorList>
            <person name="Konishi M."/>
            <person name="Hatada Y."/>
            <person name="Horiuchi J."/>
        </authorList>
    </citation>
    <scope>NUCLEOTIDE SEQUENCE [LARGE SCALE GENOMIC DNA]</scope>
    <source>
        <strain evidence="10">SY62</strain>
    </source>
</reference>
<gene>
    <name evidence="9" type="ORF">PHSY_003048</name>
</gene>
<dbReference type="AlphaFoldDB" id="R9P2M5"/>
<dbReference type="SUPFAM" id="SSF50129">
    <property type="entry name" value="GroES-like"/>
    <property type="match status" value="1"/>
</dbReference>
<evidence type="ECO:0000259" key="8">
    <source>
        <dbReference type="SMART" id="SM00829"/>
    </source>
</evidence>
<dbReference type="GO" id="GO:0003939">
    <property type="term" value="F:L-iditol 2-dehydrogenase (NAD+) activity"/>
    <property type="evidence" value="ECO:0007669"/>
    <property type="project" value="TreeGrafter"/>
</dbReference>
<dbReference type="Pfam" id="PF08240">
    <property type="entry name" value="ADH_N"/>
    <property type="match status" value="1"/>
</dbReference>
<proteinExistence type="inferred from homology"/>
<accession>R9P2M5</accession>
<evidence type="ECO:0000256" key="7">
    <source>
        <dbReference type="SAM" id="MobiDB-lite"/>
    </source>
</evidence>
<dbReference type="GeneID" id="24108338"/>
<dbReference type="PANTHER" id="PTHR43161:SF25">
    <property type="entry name" value="ALCOHOL DEHYDROGENASE, PUTATIVE (AFU_ORTHOLOGUE AFUA_1G14390)-RELATED"/>
    <property type="match status" value="1"/>
</dbReference>